<evidence type="ECO:0000256" key="9">
    <source>
        <dbReference type="ARBA" id="ARBA00023172"/>
    </source>
</evidence>
<reference evidence="12" key="1">
    <citation type="submission" date="2020-08" db="EMBL/GenBank/DDBJ databases">
        <title>Multicomponent nature underlies the extraordinary mechanical properties of spider dragline silk.</title>
        <authorList>
            <person name="Kono N."/>
            <person name="Nakamura H."/>
            <person name="Mori M."/>
            <person name="Yoshida Y."/>
            <person name="Ohtoshi R."/>
            <person name="Malay A.D."/>
            <person name="Moran D.A.P."/>
            <person name="Tomita M."/>
            <person name="Numata K."/>
            <person name="Arakawa K."/>
        </authorList>
    </citation>
    <scope>NUCLEOTIDE SEQUENCE</scope>
</reference>
<evidence type="ECO:0000256" key="10">
    <source>
        <dbReference type="ARBA" id="ARBA00023268"/>
    </source>
</evidence>
<evidence type="ECO:0000256" key="4">
    <source>
        <dbReference type="ARBA" id="ARBA00022801"/>
    </source>
</evidence>
<evidence type="ECO:0000256" key="7">
    <source>
        <dbReference type="ARBA" id="ARBA00022918"/>
    </source>
</evidence>
<evidence type="ECO:0000259" key="11">
    <source>
        <dbReference type="Pfam" id="PF07727"/>
    </source>
</evidence>
<dbReference type="InterPro" id="IPR036397">
    <property type="entry name" value="RNaseH_sf"/>
</dbReference>
<dbReference type="EMBL" id="BMAW01071964">
    <property type="protein sequence ID" value="GFT80615.1"/>
    <property type="molecule type" value="Genomic_DNA"/>
</dbReference>
<evidence type="ECO:0000256" key="3">
    <source>
        <dbReference type="ARBA" id="ARBA00022759"/>
    </source>
</evidence>
<keyword evidence="8" id="KW-0548">Nucleotidyltransferase</keyword>
<gene>
    <name evidence="12" type="primary">POLX_2021</name>
    <name evidence="12" type="ORF">NPIL_258841</name>
</gene>
<accession>A0A8X6PS78</accession>
<dbReference type="GO" id="GO:0016787">
    <property type="term" value="F:hydrolase activity"/>
    <property type="evidence" value="ECO:0007669"/>
    <property type="project" value="UniProtKB-KW"/>
</dbReference>
<dbReference type="GO" id="GO:0006310">
    <property type="term" value="P:DNA recombination"/>
    <property type="evidence" value="ECO:0007669"/>
    <property type="project" value="UniProtKB-KW"/>
</dbReference>
<dbReference type="GO" id="GO:0015074">
    <property type="term" value="P:DNA integration"/>
    <property type="evidence" value="ECO:0007669"/>
    <property type="project" value="UniProtKB-KW"/>
</dbReference>
<evidence type="ECO:0000256" key="6">
    <source>
        <dbReference type="ARBA" id="ARBA00022908"/>
    </source>
</evidence>
<protein>
    <submittedName>
        <fullName evidence="12">Retrovirus-related Pol polyprotein from transposon TNT 1-94</fullName>
    </submittedName>
</protein>
<dbReference type="InterPro" id="IPR039537">
    <property type="entry name" value="Retrotran_Ty1/copia-like"/>
</dbReference>
<name>A0A8X6PS78_NEPPI</name>
<keyword evidence="4" id="KW-0378">Hydrolase</keyword>
<evidence type="ECO:0000313" key="13">
    <source>
        <dbReference type="Proteomes" id="UP000887013"/>
    </source>
</evidence>
<keyword evidence="5" id="KW-0460">Magnesium</keyword>
<keyword evidence="2" id="KW-0479">Metal-binding</keyword>
<feature type="domain" description="Reverse transcriptase Ty1/copia-type" evidence="11">
    <location>
        <begin position="81"/>
        <end position="174"/>
    </location>
</feature>
<keyword evidence="8" id="KW-0808">Transferase</keyword>
<dbReference type="InterPro" id="IPR013103">
    <property type="entry name" value="RVT_2"/>
</dbReference>
<keyword evidence="7" id="KW-0695">RNA-directed DNA polymerase</keyword>
<dbReference type="PANTHER" id="PTHR42648:SF11">
    <property type="entry name" value="TRANSPOSON TY4-P GAG-POL POLYPROTEIN"/>
    <property type="match status" value="1"/>
</dbReference>
<dbReference type="Proteomes" id="UP000887013">
    <property type="component" value="Unassembled WGS sequence"/>
</dbReference>
<dbReference type="GO" id="GO:0003676">
    <property type="term" value="F:nucleic acid binding"/>
    <property type="evidence" value="ECO:0007669"/>
    <property type="project" value="InterPro"/>
</dbReference>
<comment type="caution">
    <text evidence="12">The sequence shown here is derived from an EMBL/GenBank/DDBJ whole genome shotgun (WGS) entry which is preliminary data.</text>
</comment>
<dbReference type="Pfam" id="PF07727">
    <property type="entry name" value="RVT_2"/>
    <property type="match status" value="1"/>
</dbReference>
<dbReference type="AlphaFoldDB" id="A0A8X6PS78"/>
<keyword evidence="6" id="KW-0229">DNA integration</keyword>
<dbReference type="OrthoDB" id="6516490at2759"/>
<dbReference type="GO" id="GO:0004519">
    <property type="term" value="F:endonuclease activity"/>
    <property type="evidence" value="ECO:0007669"/>
    <property type="project" value="UniProtKB-KW"/>
</dbReference>
<keyword evidence="10" id="KW-0511">Multifunctional enzyme</keyword>
<evidence type="ECO:0000256" key="8">
    <source>
        <dbReference type="ARBA" id="ARBA00022932"/>
    </source>
</evidence>
<dbReference type="PANTHER" id="PTHR42648">
    <property type="entry name" value="TRANSPOSASE, PUTATIVE-RELATED"/>
    <property type="match status" value="1"/>
</dbReference>
<keyword evidence="9" id="KW-0233">DNA recombination</keyword>
<evidence type="ECO:0000256" key="5">
    <source>
        <dbReference type="ARBA" id="ARBA00022842"/>
    </source>
</evidence>
<dbReference type="SUPFAM" id="SSF53098">
    <property type="entry name" value="Ribonuclease H-like"/>
    <property type="match status" value="1"/>
</dbReference>
<evidence type="ECO:0000256" key="1">
    <source>
        <dbReference type="ARBA" id="ARBA00022722"/>
    </source>
</evidence>
<dbReference type="GO" id="GO:0003887">
    <property type="term" value="F:DNA-directed DNA polymerase activity"/>
    <property type="evidence" value="ECO:0007669"/>
    <property type="project" value="UniProtKB-KW"/>
</dbReference>
<dbReference type="Gene3D" id="3.30.420.10">
    <property type="entry name" value="Ribonuclease H-like superfamily/Ribonuclease H"/>
    <property type="match status" value="1"/>
</dbReference>
<proteinExistence type="predicted"/>
<dbReference type="GO" id="GO:0046872">
    <property type="term" value="F:metal ion binding"/>
    <property type="evidence" value="ECO:0007669"/>
    <property type="project" value="UniProtKB-KW"/>
</dbReference>
<keyword evidence="13" id="KW-1185">Reference proteome</keyword>
<sequence length="175" mass="19669">MTRNKFGKIIKVLRNEDGGDCAGKETDFLKDQGIFHQLTALYSPEQIGVSFRCLLSEATLPQRFWAEAVITVKYIQNRLPTKPKGYITLGEEQSVCKLKKSLYGLKQAAKASTPKIAEVPQLNSFQQIIADNCLFIEEKGKIIFVILYVDVPLIASGDEKKINEIGKSLQEKFEI</sequence>
<keyword evidence="8" id="KW-0239">DNA-directed DNA polymerase</keyword>
<keyword evidence="1" id="KW-0540">Nuclease</keyword>
<dbReference type="GO" id="GO:0003964">
    <property type="term" value="F:RNA-directed DNA polymerase activity"/>
    <property type="evidence" value="ECO:0007669"/>
    <property type="project" value="UniProtKB-KW"/>
</dbReference>
<dbReference type="InterPro" id="IPR012337">
    <property type="entry name" value="RNaseH-like_sf"/>
</dbReference>
<evidence type="ECO:0000313" key="12">
    <source>
        <dbReference type="EMBL" id="GFT80615.1"/>
    </source>
</evidence>
<organism evidence="12 13">
    <name type="scientific">Nephila pilipes</name>
    <name type="common">Giant wood spider</name>
    <name type="synonym">Nephila maculata</name>
    <dbReference type="NCBI Taxonomy" id="299642"/>
    <lineage>
        <taxon>Eukaryota</taxon>
        <taxon>Metazoa</taxon>
        <taxon>Ecdysozoa</taxon>
        <taxon>Arthropoda</taxon>
        <taxon>Chelicerata</taxon>
        <taxon>Arachnida</taxon>
        <taxon>Araneae</taxon>
        <taxon>Araneomorphae</taxon>
        <taxon>Entelegynae</taxon>
        <taxon>Araneoidea</taxon>
        <taxon>Nephilidae</taxon>
        <taxon>Nephila</taxon>
    </lineage>
</organism>
<evidence type="ECO:0000256" key="2">
    <source>
        <dbReference type="ARBA" id="ARBA00022723"/>
    </source>
</evidence>
<keyword evidence="3" id="KW-0255">Endonuclease</keyword>